<evidence type="ECO:0000313" key="8">
    <source>
        <dbReference type="EMBL" id="SDI85579.1"/>
    </source>
</evidence>
<dbReference type="InterPro" id="IPR036162">
    <property type="entry name" value="Resolvase-like_N_sf"/>
</dbReference>
<accession>A0A1G8NZE6</accession>
<organism evidence="8 9">
    <name type="scientific">Rhodococcus triatomae</name>
    <dbReference type="NCBI Taxonomy" id="300028"/>
    <lineage>
        <taxon>Bacteria</taxon>
        <taxon>Bacillati</taxon>
        <taxon>Actinomycetota</taxon>
        <taxon>Actinomycetes</taxon>
        <taxon>Mycobacteriales</taxon>
        <taxon>Nocardiaceae</taxon>
        <taxon>Rhodococcus</taxon>
    </lineage>
</organism>
<dbReference type="Proteomes" id="UP000183263">
    <property type="component" value="Unassembled WGS sequence"/>
</dbReference>
<evidence type="ECO:0000256" key="3">
    <source>
        <dbReference type="ARBA" id="ARBA00023125"/>
    </source>
</evidence>
<dbReference type="Gene3D" id="3.40.50.1390">
    <property type="entry name" value="Resolvase, N-terminal catalytic domain"/>
    <property type="match status" value="1"/>
</dbReference>
<feature type="active site" description="O-(5'-phospho-DNA)-serine intermediate" evidence="5 6">
    <location>
        <position position="29"/>
    </location>
</feature>
<evidence type="ECO:0000256" key="4">
    <source>
        <dbReference type="ARBA" id="ARBA00023172"/>
    </source>
</evidence>
<dbReference type="InterPro" id="IPR006119">
    <property type="entry name" value="Resolv_N"/>
</dbReference>
<keyword evidence="2" id="KW-0229">DNA integration</keyword>
<proteinExistence type="inferred from homology"/>
<gene>
    <name evidence="8" type="ORF">SAMN05444695_11215</name>
</gene>
<evidence type="ECO:0000256" key="5">
    <source>
        <dbReference type="PIRSR" id="PIRSR606118-50"/>
    </source>
</evidence>
<comment type="similarity">
    <text evidence="1">Belongs to the site-specific recombinase resolvase family.</text>
</comment>
<dbReference type="PROSITE" id="PS00398">
    <property type="entry name" value="RECOMBINASES_2"/>
    <property type="match status" value="1"/>
</dbReference>
<dbReference type="FunFam" id="3.40.50.1390:FF:000001">
    <property type="entry name" value="DNA recombinase"/>
    <property type="match status" value="1"/>
</dbReference>
<sequence length="227" mass="25547">MTLQKTSDTGIDRPNLSEGGSKLGYCRVSTGLQNTDLQLDALQAAGCWKIFTDHASGAKEDRPELQKLFAYLRPGDTLVVWRLDRLGRSLLHLIKLVNELDARGVQLESINDRIETSTPGGKLIFHIFAAIAEFERNLIRERTSAGLMAARERGRVGGRPRAVDDTKGNYIRYLYGQGMSKKRIAEEIGVSTKTITRYFKTLEENEFDDEDEFDPALELPPRMQVSK</sequence>
<evidence type="ECO:0000259" key="7">
    <source>
        <dbReference type="PROSITE" id="PS51736"/>
    </source>
</evidence>
<keyword evidence="4" id="KW-0233">DNA recombination</keyword>
<dbReference type="GO" id="GO:0000150">
    <property type="term" value="F:DNA strand exchange activity"/>
    <property type="evidence" value="ECO:0007669"/>
    <property type="project" value="InterPro"/>
</dbReference>
<dbReference type="Gene3D" id="1.10.10.60">
    <property type="entry name" value="Homeodomain-like"/>
    <property type="match status" value="1"/>
</dbReference>
<dbReference type="PROSITE" id="PS00397">
    <property type="entry name" value="RECOMBINASES_1"/>
    <property type="match status" value="1"/>
</dbReference>
<dbReference type="SMART" id="SM00857">
    <property type="entry name" value="Resolvase"/>
    <property type="match status" value="1"/>
</dbReference>
<dbReference type="Pfam" id="PF00239">
    <property type="entry name" value="Resolvase"/>
    <property type="match status" value="1"/>
</dbReference>
<protein>
    <submittedName>
        <fullName evidence="8">Site-specific DNA recombinase</fullName>
    </submittedName>
</protein>
<dbReference type="PANTHER" id="PTHR30461:SF2">
    <property type="entry name" value="SERINE RECOMBINASE PINE-RELATED"/>
    <property type="match status" value="1"/>
</dbReference>
<dbReference type="RefSeq" id="WP_072739128.1">
    <property type="nucleotide sequence ID" value="NZ_CP048813.1"/>
</dbReference>
<keyword evidence="3" id="KW-0238">DNA-binding</keyword>
<dbReference type="InterPro" id="IPR006118">
    <property type="entry name" value="Recombinase_CS"/>
</dbReference>
<dbReference type="SUPFAM" id="SSF53041">
    <property type="entry name" value="Resolvase-like"/>
    <property type="match status" value="1"/>
</dbReference>
<dbReference type="PANTHER" id="PTHR30461">
    <property type="entry name" value="DNA-INVERTASE FROM LAMBDOID PROPHAGE"/>
    <property type="match status" value="1"/>
</dbReference>
<reference evidence="8 9" key="1">
    <citation type="submission" date="2016-10" db="EMBL/GenBank/DDBJ databases">
        <authorList>
            <person name="de Groot N.N."/>
        </authorList>
    </citation>
    <scope>NUCLEOTIDE SEQUENCE [LARGE SCALE GENOMIC DNA]</scope>
    <source>
        <strain evidence="8 9">DSM 44892</strain>
    </source>
</reference>
<dbReference type="PROSITE" id="PS51736">
    <property type="entry name" value="RECOMBINASES_3"/>
    <property type="match status" value="1"/>
</dbReference>
<dbReference type="GO" id="GO:0003677">
    <property type="term" value="F:DNA binding"/>
    <property type="evidence" value="ECO:0007669"/>
    <property type="project" value="UniProtKB-KW"/>
</dbReference>
<dbReference type="InterPro" id="IPR006120">
    <property type="entry name" value="Resolvase_HTH_dom"/>
</dbReference>
<dbReference type="Pfam" id="PF02796">
    <property type="entry name" value="HTH_7"/>
    <property type="match status" value="1"/>
</dbReference>
<evidence type="ECO:0000313" key="9">
    <source>
        <dbReference type="Proteomes" id="UP000183263"/>
    </source>
</evidence>
<evidence type="ECO:0000256" key="1">
    <source>
        <dbReference type="ARBA" id="ARBA00009913"/>
    </source>
</evidence>
<evidence type="ECO:0000256" key="6">
    <source>
        <dbReference type="PROSITE-ProRule" id="PRU10137"/>
    </source>
</evidence>
<dbReference type="InterPro" id="IPR050639">
    <property type="entry name" value="SSR_resolvase"/>
</dbReference>
<name>A0A1G8NZE6_9NOCA</name>
<dbReference type="SUPFAM" id="SSF46689">
    <property type="entry name" value="Homeodomain-like"/>
    <property type="match status" value="1"/>
</dbReference>
<dbReference type="CDD" id="cd03768">
    <property type="entry name" value="SR_ResInv"/>
    <property type="match status" value="1"/>
</dbReference>
<dbReference type="GO" id="GO:0015074">
    <property type="term" value="P:DNA integration"/>
    <property type="evidence" value="ECO:0007669"/>
    <property type="project" value="UniProtKB-KW"/>
</dbReference>
<dbReference type="AlphaFoldDB" id="A0A1G8NZE6"/>
<evidence type="ECO:0000256" key="2">
    <source>
        <dbReference type="ARBA" id="ARBA00022908"/>
    </source>
</evidence>
<dbReference type="InterPro" id="IPR009057">
    <property type="entry name" value="Homeodomain-like_sf"/>
</dbReference>
<feature type="domain" description="Resolvase/invertase-type recombinase catalytic" evidence="7">
    <location>
        <begin position="21"/>
        <end position="154"/>
    </location>
</feature>
<keyword evidence="9" id="KW-1185">Reference proteome</keyword>
<dbReference type="EMBL" id="FNDN01000012">
    <property type="protein sequence ID" value="SDI85579.1"/>
    <property type="molecule type" value="Genomic_DNA"/>
</dbReference>